<dbReference type="Proteomes" id="UP000278548">
    <property type="component" value="Segment"/>
</dbReference>
<sequence length="201" mass="22594">MVFLPHREAVWCHPVDCAALAENLFGLLVLDFSGQQFSGRLQPIHRLDSGHYGHGHSVPNQLSHVASRLVRVRKHQALAVVNSRLNGVLKNLLAESELFGTVRQRHYRTLGYLAGHAVLQPLSSQYGLAQRYLLAELASLLVGNLLDHRLRPIDNVLVEHFVDLIGHNLVDILHGIRWQQVYRTATDRIAEHSAEVLNPRA</sequence>
<reference evidence="1" key="1">
    <citation type="journal article" date="2019" name="Microb. Biotechnol.">
        <title>Identification of three podoviruses infecting Klebsiella encoding capsule depolymerases that digest specific capsular types.</title>
        <authorList>
            <person name="Pan Y.-J."/>
            <person name="Lin T.-L."/>
            <person name="Chen Y.-Y."/>
            <person name="Lai P.-H."/>
            <person name="Tsai Y.-T."/>
            <person name="Hsu C.-R."/>
            <person name="Hsieh P.-F."/>
            <person name="Lin Y.-T."/>
            <person name="Wang J.-T."/>
        </authorList>
    </citation>
    <scope>NUCLEOTIDE SEQUENCE [LARGE SCALE GENOMIC DNA]</scope>
</reference>
<name>A0A3T0ZBZ5_BPK41</name>
<organism evidence="1 2">
    <name type="scientific">Klebsiella phage KN4-1</name>
    <name type="common">Bacteriophage KN4-1</name>
    <dbReference type="NCBI Taxonomy" id="2282631"/>
    <lineage>
        <taxon>Viruses</taxon>
        <taxon>Duplodnaviria</taxon>
        <taxon>Heunggongvirae</taxon>
        <taxon>Uroviricota</taxon>
        <taxon>Caudoviricetes</taxon>
        <taxon>Autographivirales</taxon>
        <taxon>Autotranscriptaviridae</taxon>
        <taxon>Studiervirinae</taxon>
        <taxon>Przondovirus</taxon>
        <taxon>Przondovirus KN41</taxon>
    </lineage>
</organism>
<organismHost>
    <name type="scientific">Klebsiella pneumoniae</name>
    <dbReference type="NCBI Taxonomy" id="573"/>
</organismHost>
<dbReference type="RefSeq" id="YP_009817988.1">
    <property type="nucleotide sequence ID" value="NC_048130.1"/>
</dbReference>
<protein>
    <submittedName>
        <fullName evidence="1">Uncharacterized protein</fullName>
    </submittedName>
</protein>
<dbReference type="EMBL" id="LC413195">
    <property type="protein sequence ID" value="BBF66873.1"/>
    <property type="molecule type" value="Genomic_DNA"/>
</dbReference>
<accession>A0A3T0ZBZ5</accession>
<proteinExistence type="predicted"/>
<evidence type="ECO:0000313" key="2">
    <source>
        <dbReference type="Proteomes" id="UP000278548"/>
    </source>
</evidence>
<dbReference type="KEGG" id="vg:55009340"/>
<evidence type="ECO:0000313" key="1">
    <source>
        <dbReference type="EMBL" id="BBF66873.1"/>
    </source>
</evidence>
<keyword evidence="2" id="KW-1185">Reference proteome</keyword>
<dbReference type="GeneID" id="55009340"/>